<name>A0A1G6ZPS3_9ACTN</name>
<sequence length="54" mass="5538">MGLGFDTVVVPETETEAAAGSTAAALCATCRVVIARVRERGWTRAGRAAGCRAT</sequence>
<protein>
    <submittedName>
        <fullName evidence="1">Uncharacterized protein</fullName>
    </submittedName>
</protein>
<accession>A0A1G6ZPS3</accession>
<evidence type="ECO:0000313" key="2">
    <source>
        <dbReference type="Proteomes" id="UP000182100"/>
    </source>
</evidence>
<gene>
    <name evidence="1" type="ORF">SAMN05216505_11583</name>
</gene>
<dbReference type="RefSeq" id="WP_176954925.1">
    <property type="nucleotide sequence ID" value="NZ_FMZK01000015.1"/>
</dbReference>
<evidence type="ECO:0000313" key="1">
    <source>
        <dbReference type="EMBL" id="SDE03566.1"/>
    </source>
</evidence>
<reference evidence="2" key="1">
    <citation type="submission" date="2016-10" db="EMBL/GenBank/DDBJ databases">
        <authorList>
            <person name="Varghese N."/>
            <person name="Submissions S."/>
        </authorList>
    </citation>
    <scope>NUCLEOTIDE SEQUENCE [LARGE SCALE GENOMIC DNA]</scope>
    <source>
        <strain evidence="2">CGMCC 4.3504</strain>
    </source>
</reference>
<dbReference type="Proteomes" id="UP000182100">
    <property type="component" value="Unassembled WGS sequence"/>
</dbReference>
<dbReference type="AlphaFoldDB" id="A0A1G6ZPS3"/>
<dbReference type="STRING" id="67344.SAMN05216505_11583"/>
<dbReference type="EMBL" id="FMZK01000015">
    <property type="protein sequence ID" value="SDE03566.1"/>
    <property type="molecule type" value="Genomic_DNA"/>
</dbReference>
<organism evidence="1 2">
    <name type="scientific">Streptomyces prasinopilosus</name>
    <dbReference type="NCBI Taxonomy" id="67344"/>
    <lineage>
        <taxon>Bacteria</taxon>
        <taxon>Bacillati</taxon>
        <taxon>Actinomycetota</taxon>
        <taxon>Actinomycetes</taxon>
        <taxon>Kitasatosporales</taxon>
        <taxon>Streptomycetaceae</taxon>
        <taxon>Streptomyces</taxon>
    </lineage>
</organism>
<keyword evidence="2" id="KW-1185">Reference proteome</keyword>
<proteinExistence type="predicted"/>